<feature type="binding site" evidence="15">
    <location>
        <position position="419"/>
    </location>
    <ligand>
        <name>Mg(2+)</name>
        <dbReference type="ChEBI" id="CHEBI:18420"/>
    </ligand>
</feature>
<keyword evidence="13" id="KW-0449">Lipoprotein</keyword>
<reference evidence="18" key="3">
    <citation type="submission" date="2025-05" db="UniProtKB">
        <authorList>
            <consortium name="EnsemblMetazoa"/>
        </authorList>
    </citation>
    <scope>IDENTIFICATION</scope>
</reference>
<keyword evidence="17" id="KW-1133">Transmembrane helix</keyword>
<dbReference type="EC" id="3.1.3.1" evidence="3"/>
<evidence type="ECO:0000256" key="3">
    <source>
        <dbReference type="ARBA" id="ARBA00012647"/>
    </source>
</evidence>
<evidence type="ECO:0000256" key="13">
    <source>
        <dbReference type="ARBA" id="ARBA00023288"/>
    </source>
</evidence>
<evidence type="ECO:0000256" key="7">
    <source>
        <dbReference type="ARBA" id="ARBA00022723"/>
    </source>
</evidence>
<feature type="transmembrane region" description="Helical" evidence="17">
    <location>
        <begin position="68"/>
        <end position="93"/>
    </location>
</feature>
<feature type="binding site" evidence="15">
    <location>
        <position position="424"/>
    </location>
    <ligand>
        <name>Zn(2+)</name>
        <dbReference type="ChEBI" id="CHEBI:29105"/>
        <label>2</label>
    </ligand>
</feature>
<gene>
    <name evidence="20 21 22 23" type="primary">LOC108042268</name>
    <name evidence="18" type="synonym">108042268</name>
</gene>
<dbReference type="Proteomes" id="UP001652680">
    <property type="component" value="Unassembled WGS sequence"/>
</dbReference>
<evidence type="ECO:0000256" key="15">
    <source>
        <dbReference type="PIRSR" id="PIRSR601952-2"/>
    </source>
</evidence>
<evidence type="ECO:0000256" key="12">
    <source>
        <dbReference type="ARBA" id="ARBA00023180"/>
    </source>
</evidence>
<evidence type="ECO:0000256" key="1">
    <source>
        <dbReference type="ARBA" id="ARBA00004609"/>
    </source>
</evidence>
<dbReference type="OrthoDB" id="5818554at2759"/>
<dbReference type="SUPFAM" id="SSF53649">
    <property type="entry name" value="Alkaline phosphatase-like"/>
    <property type="match status" value="1"/>
</dbReference>
<dbReference type="PRINTS" id="PR00113">
    <property type="entry name" value="ALKPHPHTASE"/>
</dbReference>
<dbReference type="RefSeq" id="XP_016975954.1">
    <property type="nucleotide sequence ID" value="XM_017120465.1"/>
</dbReference>
<evidence type="ECO:0000256" key="8">
    <source>
        <dbReference type="ARBA" id="ARBA00022801"/>
    </source>
</evidence>
<accession>A0A6P4ELR0</accession>
<sequence length="601" mass="66712">MEKRSEAPIKSTKFRKLSDVDMTEVQLNSLEDLRSKDSVENGSFQGEGHSVPNSNSPVQHSKWFRSRLFIISVVFSALLMTAMCIGFVVHYGMAGDVGDMEEVSYWPVNLPKEQQEWYDQGIDELKKAVSREFNRRRAKNVILFVGDGMGPNTVTAARIYGFKEEGLLSWEHFPDMGLLKTYCADKQVPDSFSTATALFGGVKVNYETGGVDANVPLGNCTASLKEDHHVQTILKWAQVDGMRTGFVTTTRVTHATPAALYAHVPDRRWECETGMKDEDRDQGCMDIARQLIELPTGQKINVIMGGGRQMLVSNVTDSPADPLDTWASKSADGRDLIQDWRRKKEADGVSHAVIQNNRELWNLNGQDIDYLLGIFANGHLMYDHERDRGESGMPSLSNMTLKALEVLGNSDKGFLLVVEAGLIDQAHHRGTARRALNEVLELNTAVESTLSFLKSTDRLDETLVIVTADHSHSLTINGHAERGSSILGFAGKSKTEQTPYTTLTYGTSYQGFQVDPDTQKRRDPTGDNISDWEYTQQAAINTDENLHGGSDVTIHADGAMSYLFHGVHEQSYVAHAISYALRIGRFRDSSIAETLAELTPI</sequence>
<dbReference type="Gene3D" id="3.40.720.10">
    <property type="entry name" value="Alkaline Phosphatase, subunit A"/>
    <property type="match status" value="1"/>
</dbReference>
<evidence type="ECO:0000256" key="10">
    <source>
        <dbReference type="ARBA" id="ARBA00022842"/>
    </source>
</evidence>
<keyword evidence="6" id="KW-0336">GPI-anchor</keyword>
<comment type="cofactor">
    <cofactor evidence="15">
        <name>Mg(2+)</name>
        <dbReference type="ChEBI" id="CHEBI:18420"/>
    </cofactor>
    <text evidence="15">Binds 1 Mg(2+) ion.</text>
</comment>
<dbReference type="GO" id="GO:0046872">
    <property type="term" value="F:metal ion binding"/>
    <property type="evidence" value="ECO:0007669"/>
    <property type="project" value="UniProtKB-KW"/>
</dbReference>
<evidence type="ECO:0000256" key="4">
    <source>
        <dbReference type="ARBA" id="ARBA00022475"/>
    </source>
</evidence>
<feature type="binding site" evidence="15">
    <location>
        <position position="547"/>
    </location>
    <ligand>
        <name>Zn(2+)</name>
        <dbReference type="ChEBI" id="CHEBI:29105"/>
        <label>2</label>
    </ligand>
</feature>
<dbReference type="CDD" id="cd16012">
    <property type="entry name" value="ALP"/>
    <property type="match status" value="1"/>
</dbReference>
<keyword evidence="12" id="KW-0325">Glycoprotein</keyword>
<keyword evidence="7 15" id="KW-0479">Metal-binding</keyword>
<dbReference type="RefSeq" id="XP_016975952.1">
    <property type="nucleotide sequence ID" value="XM_017120463.1"/>
</dbReference>
<comment type="cofactor">
    <cofactor evidence="15">
        <name>Zn(2+)</name>
        <dbReference type="ChEBI" id="CHEBI:29105"/>
    </cofactor>
    <text evidence="15">Binds 2 Zn(2+) ions.</text>
</comment>
<organism evidence="21">
    <name type="scientific">Drosophila rhopaloa</name>
    <name type="common">Fruit fly</name>
    <dbReference type="NCBI Taxonomy" id="1041015"/>
    <lineage>
        <taxon>Eukaryota</taxon>
        <taxon>Metazoa</taxon>
        <taxon>Ecdysozoa</taxon>
        <taxon>Arthropoda</taxon>
        <taxon>Hexapoda</taxon>
        <taxon>Insecta</taxon>
        <taxon>Pterygota</taxon>
        <taxon>Neoptera</taxon>
        <taxon>Endopterygota</taxon>
        <taxon>Diptera</taxon>
        <taxon>Brachycera</taxon>
        <taxon>Muscomorpha</taxon>
        <taxon>Ephydroidea</taxon>
        <taxon>Drosophilidae</taxon>
        <taxon>Drosophila</taxon>
        <taxon>Sophophora</taxon>
    </lineage>
</organism>
<dbReference type="GeneID" id="108042268"/>
<dbReference type="AlphaFoldDB" id="A0A6P4ELR0"/>
<feature type="binding site" evidence="15">
    <location>
        <position position="470"/>
    </location>
    <ligand>
        <name>Zn(2+)</name>
        <dbReference type="ChEBI" id="CHEBI:29105"/>
        <label>2</label>
    </ligand>
</feature>
<evidence type="ECO:0000256" key="9">
    <source>
        <dbReference type="ARBA" id="ARBA00022833"/>
    </source>
</evidence>
<evidence type="ECO:0000313" key="22">
    <source>
        <dbReference type="RefSeq" id="XP_016975954.1"/>
    </source>
</evidence>
<feature type="binding site" evidence="15">
    <location>
        <position position="428"/>
    </location>
    <ligand>
        <name>Zn(2+)</name>
        <dbReference type="ChEBI" id="CHEBI:29105"/>
        <label>2</label>
    </ligand>
</feature>
<feature type="binding site" evidence="15">
    <location>
        <position position="256"/>
    </location>
    <ligand>
        <name>Mg(2+)</name>
        <dbReference type="ChEBI" id="CHEBI:18420"/>
    </ligand>
</feature>
<dbReference type="PANTHER" id="PTHR11596:SF5">
    <property type="entry name" value="ALKALINE PHOSPHATASE"/>
    <property type="match status" value="1"/>
</dbReference>
<keyword evidence="8" id="KW-0378">Hydrolase</keyword>
<dbReference type="InterPro" id="IPR001952">
    <property type="entry name" value="Alkaline_phosphatase"/>
</dbReference>
<reference evidence="19" key="1">
    <citation type="journal article" date="2021" name="Elife">
        <title>Highly contiguous assemblies of 101 drosophilid genomes.</title>
        <authorList>
            <person name="Kim B.Y."/>
            <person name="Wang J.R."/>
            <person name="Miller D.E."/>
            <person name="Barmina O."/>
            <person name="Delaney E."/>
            <person name="Thompson A."/>
            <person name="Comeault A.A."/>
            <person name="Peede D."/>
            <person name="D'Agostino E.R."/>
            <person name="Pelaez J."/>
            <person name="Aguilar J.M."/>
            <person name="Haji D."/>
            <person name="Matsunaga T."/>
            <person name="Armstrong E.E."/>
            <person name="Zych M."/>
            <person name="Ogawa Y."/>
            <person name="Stamenkovic-Radak M."/>
            <person name="Jelic M."/>
            <person name="Veselinovic M.S."/>
            <person name="Tanaskovic M."/>
            <person name="Eric P."/>
            <person name="Gao J.J."/>
            <person name="Katoh T.K."/>
            <person name="Toda M.J."/>
            <person name="Watabe H."/>
            <person name="Watada M."/>
            <person name="Davis J.S."/>
            <person name="Moyle L.C."/>
            <person name="Manoli G."/>
            <person name="Bertolini E."/>
            <person name="Kostal V."/>
            <person name="Hawley R.S."/>
            <person name="Takahashi A."/>
            <person name="Jones C.D."/>
            <person name="Price D.K."/>
            <person name="Whiteman N."/>
            <person name="Kopp A."/>
            <person name="Matute D.R."/>
            <person name="Petrov D.A."/>
        </authorList>
    </citation>
    <scope>NUCLEOTIDE SEQUENCE [LARGE SCALE GENOMIC DNA]</scope>
</reference>
<dbReference type="RefSeq" id="XP_016975955.1">
    <property type="nucleotide sequence ID" value="XM_017120466.1"/>
</dbReference>
<dbReference type="EnsemblMetazoa" id="XM_017120464.2">
    <property type="protein sequence ID" value="XP_016975953.1"/>
    <property type="gene ID" value="LOC108042268"/>
</dbReference>
<keyword evidence="9 15" id="KW-0862">Zinc</keyword>
<dbReference type="CTD" id="35218"/>
<evidence type="ECO:0000313" key="19">
    <source>
        <dbReference type="Proteomes" id="UP001652680"/>
    </source>
</evidence>
<evidence type="ECO:0000256" key="14">
    <source>
        <dbReference type="PIRSR" id="PIRSR601952-1"/>
    </source>
</evidence>
<feature type="binding site" evidence="15">
    <location>
        <position position="147"/>
    </location>
    <ligand>
        <name>Zn(2+)</name>
        <dbReference type="ChEBI" id="CHEBI:29105"/>
        <label>2</label>
    </ligand>
</feature>
<reference evidence="20 21" key="2">
    <citation type="submission" date="2025-04" db="UniProtKB">
        <authorList>
            <consortium name="RefSeq"/>
        </authorList>
    </citation>
    <scope>IDENTIFICATION</scope>
</reference>
<evidence type="ECO:0000256" key="11">
    <source>
        <dbReference type="ARBA" id="ARBA00023136"/>
    </source>
</evidence>
<feature type="binding site" evidence="15">
    <location>
        <position position="254"/>
    </location>
    <ligand>
        <name>Mg(2+)</name>
        <dbReference type="ChEBI" id="CHEBI:18420"/>
    </ligand>
</feature>
<dbReference type="GO" id="GO:0005886">
    <property type="term" value="C:plasma membrane"/>
    <property type="evidence" value="ECO:0007669"/>
    <property type="project" value="UniProtKB-SubCell"/>
</dbReference>
<comment type="subcellular location">
    <subcellularLocation>
        <location evidence="1">Cell membrane</location>
        <topology evidence="1">Lipid-anchor</topology>
        <topology evidence="1">GPI-anchor</topology>
    </subcellularLocation>
</comment>
<evidence type="ECO:0000313" key="21">
    <source>
        <dbReference type="RefSeq" id="XP_016975953.1"/>
    </source>
</evidence>
<evidence type="ECO:0000256" key="2">
    <source>
        <dbReference type="ARBA" id="ARBA00005984"/>
    </source>
</evidence>
<keyword evidence="5" id="KW-0597">Phosphoprotein</keyword>
<dbReference type="PANTHER" id="PTHR11596">
    <property type="entry name" value="ALKALINE PHOSPHATASE"/>
    <property type="match status" value="1"/>
</dbReference>
<dbReference type="GO" id="GO:0098552">
    <property type="term" value="C:side of membrane"/>
    <property type="evidence" value="ECO:0007669"/>
    <property type="project" value="UniProtKB-KW"/>
</dbReference>
<dbReference type="GO" id="GO:0004035">
    <property type="term" value="F:alkaline phosphatase activity"/>
    <property type="evidence" value="ECO:0007669"/>
    <property type="project" value="UniProtKB-EC"/>
</dbReference>
<feature type="active site" description="Phosphoserine intermediate" evidence="14">
    <location>
        <position position="191"/>
    </location>
</feature>
<comment type="similarity">
    <text evidence="2 16">Belongs to the alkaline phosphatase family.</text>
</comment>
<keyword evidence="17" id="KW-0812">Transmembrane</keyword>
<evidence type="ECO:0000313" key="23">
    <source>
        <dbReference type="RefSeq" id="XP_016975955.1"/>
    </source>
</evidence>
<dbReference type="FunFam" id="3.40.720.10:FF:000008">
    <property type="entry name" value="Alkaline phosphatase"/>
    <property type="match status" value="1"/>
</dbReference>
<evidence type="ECO:0000313" key="18">
    <source>
        <dbReference type="EnsemblMetazoa" id="XP_016975952.1"/>
    </source>
</evidence>
<dbReference type="RefSeq" id="XP_016975953.1">
    <property type="nucleotide sequence ID" value="XM_017120464.1"/>
</dbReference>
<evidence type="ECO:0000256" key="17">
    <source>
        <dbReference type="SAM" id="Phobius"/>
    </source>
</evidence>
<name>A0A6P4ELR0_DRORH</name>
<evidence type="ECO:0000256" key="5">
    <source>
        <dbReference type="ARBA" id="ARBA00022553"/>
    </source>
</evidence>
<feature type="binding site" evidence="15">
    <location>
        <position position="469"/>
    </location>
    <ligand>
        <name>Zn(2+)</name>
        <dbReference type="ChEBI" id="CHEBI:29105"/>
        <label>2</label>
    </ligand>
</feature>
<dbReference type="OMA" id="KEQQEWY"/>
<dbReference type="Pfam" id="PF00245">
    <property type="entry name" value="Alk_phosphatase"/>
    <property type="match status" value="1"/>
</dbReference>
<keyword evidence="4" id="KW-1003">Cell membrane</keyword>
<proteinExistence type="inferred from homology"/>
<evidence type="ECO:0000313" key="20">
    <source>
        <dbReference type="RefSeq" id="XP_016975952.1"/>
    </source>
</evidence>
<protein>
    <recommendedName>
        <fullName evidence="3">alkaline phosphatase</fullName>
        <ecNumber evidence="3">3.1.3.1</ecNumber>
    </recommendedName>
</protein>
<feature type="binding site" evidence="15">
    <location>
        <position position="147"/>
    </location>
    <ligand>
        <name>Mg(2+)</name>
        <dbReference type="ChEBI" id="CHEBI:18420"/>
    </ligand>
</feature>
<keyword evidence="11 17" id="KW-0472">Membrane</keyword>
<evidence type="ECO:0000256" key="16">
    <source>
        <dbReference type="RuleBase" id="RU003946"/>
    </source>
</evidence>
<dbReference type="EnsemblMetazoa" id="XM_017120463.2">
    <property type="protein sequence ID" value="XP_016975952.1"/>
    <property type="gene ID" value="LOC108042268"/>
</dbReference>
<dbReference type="InterPro" id="IPR017850">
    <property type="entry name" value="Alkaline_phosphatase_core_sf"/>
</dbReference>
<keyword evidence="10 15" id="KW-0460">Magnesium</keyword>
<evidence type="ECO:0000256" key="6">
    <source>
        <dbReference type="ARBA" id="ARBA00022622"/>
    </source>
</evidence>
<keyword evidence="19" id="KW-1185">Reference proteome</keyword>
<dbReference type="SMART" id="SM00098">
    <property type="entry name" value="alkPPc"/>
    <property type="match status" value="1"/>
</dbReference>